<dbReference type="PANTHER" id="PTHR36452">
    <property type="entry name" value="CHROMOSOME 12, WHOLE GENOME SHOTGUN SEQUENCE"/>
    <property type="match status" value="1"/>
</dbReference>
<sequence>MPRKSKAQAAATATKSSTKRQTPPPTTTTLAKRPKRQSASQAAPTKSDYFSNESSQSEEKDDDSIVESPGVESSDLDSLPDDEELQVESSFSEGEEGFDEKPKRSHNSASAKKNTTKSGGKAGGKGISSTKSELWRPGVSTGLEAGTQVVIKKPKARDAGETPYTDDTIHPNTLLFLEDLAANNDRGWLKMHDPDYRTSQKDFNSFLEALTQNVVEADDTVPELPVKDIVMRIYRDIRFSKNPTPYKDHFSAAWSRTGRKGPYAVYYLQIKPNGGSCVARQQSANEVTQLFLLKGEQWTPAFEPHAGSDSLMPQSTWSSDQNDSSATNADSTMCLPTFLRSSFPGTPEKWSSRFSHGYSELVLLVSSLDCFSGGYCITKNDGCAGGLWMPEANAIALLRRDIDRRPQRIKAALKNAGIRREFLEGVPDNDAKVVKKFVAQSSQSALKTKPKGFDADHKDIDLLRLKSFTLTRNLDDKEVLGQQGLARISELIATLVPFITYLNSVVMPDDEDEDEVDDNTDEEEGSVEVDD</sequence>
<dbReference type="AlphaFoldDB" id="A0A8H3V014"/>
<feature type="region of interest" description="Disordered" evidence="1">
    <location>
        <begin position="509"/>
        <end position="531"/>
    </location>
</feature>
<feature type="compositionally biased region" description="Polar residues" evidence="1">
    <location>
        <begin position="311"/>
        <end position="329"/>
    </location>
</feature>
<feature type="region of interest" description="Disordered" evidence="1">
    <location>
        <begin position="1"/>
        <end position="140"/>
    </location>
</feature>
<name>A0A8H3V014_VENIN</name>
<feature type="compositionally biased region" description="Polar residues" evidence="1">
    <location>
        <begin position="37"/>
        <end position="50"/>
    </location>
</feature>
<accession>A0A8H3V014</accession>
<feature type="region of interest" description="Disordered" evidence="1">
    <location>
        <begin position="304"/>
        <end position="329"/>
    </location>
</feature>
<reference evidence="2 3" key="1">
    <citation type="submission" date="2018-12" db="EMBL/GenBank/DDBJ databases">
        <title>Venturia inaequalis Genome Resource.</title>
        <authorList>
            <person name="Lichtner F.J."/>
        </authorList>
    </citation>
    <scope>NUCLEOTIDE SEQUENCE [LARGE SCALE GENOMIC DNA]</scope>
    <source>
        <strain evidence="2 3">120213</strain>
    </source>
</reference>
<comment type="caution">
    <text evidence="2">The sequence shown here is derived from an EMBL/GenBank/DDBJ whole genome shotgun (WGS) entry which is preliminary data.</text>
</comment>
<feature type="compositionally biased region" description="Low complexity" evidence="1">
    <location>
        <begin position="110"/>
        <end position="119"/>
    </location>
</feature>
<dbReference type="InterPro" id="IPR012808">
    <property type="entry name" value="CHP02453"/>
</dbReference>
<dbReference type="EMBL" id="WNWS01000138">
    <property type="protein sequence ID" value="KAE9978288.1"/>
    <property type="molecule type" value="Genomic_DNA"/>
</dbReference>
<proteinExistence type="predicted"/>
<dbReference type="Proteomes" id="UP000447873">
    <property type="component" value="Unassembled WGS sequence"/>
</dbReference>
<gene>
    <name evidence="2" type="ORF">EG328_001537</name>
</gene>
<organism evidence="2 3">
    <name type="scientific">Venturia inaequalis</name>
    <name type="common">Apple scab fungus</name>
    <dbReference type="NCBI Taxonomy" id="5025"/>
    <lineage>
        <taxon>Eukaryota</taxon>
        <taxon>Fungi</taxon>
        <taxon>Dikarya</taxon>
        <taxon>Ascomycota</taxon>
        <taxon>Pezizomycotina</taxon>
        <taxon>Dothideomycetes</taxon>
        <taxon>Pleosporomycetidae</taxon>
        <taxon>Venturiales</taxon>
        <taxon>Venturiaceae</taxon>
        <taxon>Venturia</taxon>
    </lineage>
</organism>
<feature type="compositionally biased region" description="Low complexity" evidence="1">
    <location>
        <begin position="7"/>
        <end position="31"/>
    </location>
</feature>
<dbReference type="PANTHER" id="PTHR36452:SF1">
    <property type="entry name" value="DUF2461 DOMAIN-CONTAINING PROTEIN"/>
    <property type="match status" value="1"/>
</dbReference>
<evidence type="ECO:0000313" key="3">
    <source>
        <dbReference type="Proteomes" id="UP000447873"/>
    </source>
</evidence>
<evidence type="ECO:0000313" key="2">
    <source>
        <dbReference type="EMBL" id="KAE9978288.1"/>
    </source>
</evidence>
<dbReference type="Pfam" id="PF09365">
    <property type="entry name" value="DUF2461"/>
    <property type="match status" value="2"/>
</dbReference>
<evidence type="ECO:0000256" key="1">
    <source>
        <dbReference type="SAM" id="MobiDB-lite"/>
    </source>
</evidence>
<feature type="compositionally biased region" description="Acidic residues" evidence="1">
    <location>
        <begin position="74"/>
        <end position="86"/>
    </location>
</feature>
<protein>
    <submittedName>
        <fullName evidence="2">Uncharacterized protein</fullName>
    </submittedName>
</protein>